<keyword evidence="7 10" id="KW-0822">Tryptophan biosynthesis</keyword>
<evidence type="ECO:0000256" key="2">
    <source>
        <dbReference type="ARBA" id="ARBA00004664"/>
    </source>
</evidence>
<dbReference type="Pfam" id="PF00697">
    <property type="entry name" value="PRAI"/>
    <property type="match status" value="1"/>
</dbReference>
<accession>A0A559J4F5</accession>
<evidence type="ECO:0000256" key="6">
    <source>
        <dbReference type="ARBA" id="ARBA00022605"/>
    </source>
</evidence>
<dbReference type="EMBL" id="VNJK01000001">
    <property type="protein sequence ID" value="TVX94775.1"/>
    <property type="molecule type" value="Genomic_DNA"/>
</dbReference>
<protein>
    <recommendedName>
        <fullName evidence="5 10">N-(5'-phosphoribosyl)anthranilate isomerase</fullName>
        <shortName evidence="10">PRAI</shortName>
        <ecNumber evidence="4 10">5.3.1.24</ecNumber>
    </recommendedName>
</protein>
<dbReference type="SUPFAM" id="SSF51366">
    <property type="entry name" value="Ribulose-phoshate binding barrel"/>
    <property type="match status" value="1"/>
</dbReference>
<dbReference type="UniPathway" id="UPA00035">
    <property type="reaction ID" value="UER00042"/>
</dbReference>
<dbReference type="CDD" id="cd00405">
    <property type="entry name" value="PRAI"/>
    <property type="match status" value="1"/>
</dbReference>
<evidence type="ECO:0000256" key="7">
    <source>
        <dbReference type="ARBA" id="ARBA00022822"/>
    </source>
</evidence>
<dbReference type="GO" id="GO:0000162">
    <property type="term" value="P:L-tryptophan biosynthetic process"/>
    <property type="evidence" value="ECO:0007669"/>
    <property type="project" value="UniProtKB-UniRule"/>
</dbReference>
<dbReference type="NCBIfam" id="NF002298">
    <property type="entry name" value="PRK01222.1-4"/>
    <property type="match status" value="1"/>
</dbReference>
<name>A0A559J4F5_9BACL</name>
<comment type="catalytic activity">
    <reaction evidence="1 10">
        <text>N-(5-phospho-beta-D-ribosyl)anthranilate = 1-(2-carboxyphenylamino)-1-deoxy-D-ribulose 5-phosphate</text>
        <dbReference type="Rhea" id="RHEA:21540"/>
        <dbReference type="ChEBI" id="CHEBI:18277"/>
        <dbReference type="ChEBI" id="CHEBI:58613"/>
        <dbReference type="EC" id="5.3.1.24"/>
    </reaction>
</comment>
<organism evidence="12 13">
    <name type="scientific">Paenibacillus agilis</name>
    <dbReference type="NCBI Taxonomy" id="3020863"/>
    <lineage>
        <taxon>Bacteria</taxon>
        <taxon>Bacillati</taxon>
        <taxon>Bacillota</taxon>
        <taxon>Bacilli</taxon>
        <taxon>Bacillales</taxon>
        <taxon>Paenibacillaceae</taxon>
        <taxon>Paenibacillus</taxon>
    </lineage>
</organism>
<dbReference type="PANTHER" id="PTHR42894:SF1">
    <property type="entry name" value="N-(5'-PHOSPHORIBOSYL)ANTHRANILATE ISOMERASE"/>
    <property type="match status" value="1"/>
</dbReference>
<comment type="pathway">
    <text evidence="2 10">Amino-acid biosynthesis; L-tryptophan biosynthesis; L-tryptophan from chorismate: step 3/5.</text>
</comment>
<comment type="caution">
    <text evidence="12">The sequence shown here is derived from an EMBL/GenBank/DDBJ whole genome shotgun (WGS) entry which is preliminary data.</text>
</comment>
<sequence length="214" mass="23366">MVRVKICGLTTIEAALAAVDAGADSIGFVFTSSKREMTPENAKRIIQLLPPYVTTTGVFVNEELHIVNDIAAYCHLDLVQLHGQESPQYCEQVIRPVVKTISIRSEDDLSQIDAYTHENNVRAILLDTHVDGATGGTGQPFPWKFAVGASEKRAIILAGGLHVGNVARAIEQVRPYAVDVSSGVETEGVKDRYKMRKFVQEVHSANLEAHLVSD</sequence>
<evidence type="ECO:0000259" key="11">
    <source>
        <dbReference type="Pfam" id="PF00697"/>
    </source>
</evidence>
<dbReference type="HAMAP" id="MF_00135">
    <property type="entry name" value="PRAI"/>
    <property type="match status" value="1"/>
</dbReference>
<evidence type="ECO:0000256" key="1">
    <source>
        <dbReference type="ARBA" id="ARBA00001164"/>
    </source>
</evidence>
<gene>
    <name evidence="10" type="primary">trpF</name>
    <name evidence="12" type="ORF">FPZ44_15940</name>
</gene>
<dbReference type="InterPro" id="IPR001240">
    <property type="entry name" value="PRAI_dom"/>
</dbReference>
<dbReference type="InterPro" id="IPR011060">
    <property type="entry name" value="RibuloseP-bd_barrel"/>
</dbReference>
<keyword evidence="13" id="KW-1185">Reference proteome</keyword>
<evidence type="ECO:0000256" key="9">
    <source>
        <dbReference type="ARBA" id="ARBA00023235"/>
    </source>
</evidence>
<evidence type="ECO:0000313" key="13">
    <source>
        <dbReference type="Proteomes" id="UP000318102"/>
    </source>
</evidence>
<evidence type="ECO:0000256" key="5">
    <source>
        <dbReference type="ARBA" id="ARBA00022272"/>
    </source>
</evidence>
<dbReference type="Gene3D" id="3.20.20.70">
    <property type="entry name" value="Aldolase class I"/>
    <property type="match status" value="1"/>
</dbReference>
<keyword evidence="6 10" id="KW-0028">Amino-acid biosynthesis</keyword>
<proteinExistence type="inferred from homology"/>
<dbReference type="GO" id="GO:0004640">
    <property type="term" value="F:phosphoribosylanthranilate isomerase activity"/>
    <property type="evidence" value="ECO:0007669"/>
    <property type="project" value="UniProtKB-UniRule"/>
</dbReference>
<dbReference type="InterPro" id="IPR044643">
    <property type="entry name" value="TrpF_fam"/>
</dbReference>
<feature type="domain" description="N-(5'phosphoribosyl) anthranilate isomerase (PRAI)" evidence="11">
    <location>
        <begin position="4"/>
        <end position="200"/>
    </location>
</feature>
<dbReference type="InterPro" id="IPR013785">
    <property type="entry name" value="Aldolase_TIM"/>
</dbReference>
<dbReference type="FunFam" id="3.20.20.70:FF:000075">
    <property type="entry name" value="Tryptophan biosynthesis protein TRP1"/>
    <property type="match status" value="1"/>
</dbReference>
<keyword evidence="8 10" id="KW-0057">Aromatic amino acid biosynthesis</keyword>
<evidence type="ECO:0000256" key="8">
    <source>
        <dbReference type="ARBA" id="ARBA00023141"/>
    </source>
</evidence>
<keyword evidence="9 10" id="KW-0413">Isomerase</keyword>
<evidence type="ECO:0000256" key="10">
    <source>
        <dbReference type="HAMAP-Rule" id="MF_00135"/>
    </source>
</evidence>
<dbReference type="Proteomes" id="UP000318102">
    <property type="component" value="Unassembled WGS sequence"/>
</dbReference>
<comment type="similarity">
    <text evidence="3 10">Belongs to the TrpF family.</text>
</comment>
<dbReference type="OrthoDB" id="9786954at2"/>
<evidence type="ECO:0000256" key="4">
    <source>
        <dbReference type="ARBA" id="ARBA00012572"/>
    </source>
</evidence>
<evidence type="ECO:0000313" key="12">
    <source>
        <dbReference type="EMBL" id="TVX94775.1"/>
    </source>
</evidence>
<reference evidence="12 13" key="1">
    <citation type="submission" date="2019-07" db="EMBL/GenBank/DDBJ databases">
        <authorList>
            <person name="Kim J."/>
        </authorList>
    </citation>
    <scope>NUCLEOTIDE SEQUENCE [LARGE SCALE GENOMIC DNA]</scope>
    <source>
        <strain evidence="12 13">N4</strain>
    </source>
</reference>
<dbReference type="EC" id="5.3.1.24" evidence="4 10"/>
<dbReference type="AlphaFoldDB" id="A0A559J4F5"/>
<evidence type="ECO:0000256" key="3">
    <source>
        <dbReference type="ARBA" id="ARBA00007571"/>
    </source>
</evidence>
<dbReference type="PANTHER" id="PTHR42894">
    <property type="entry name" value="N-(5'-PHOSPHORIBOSYL)ANTHRANILATE ISOMERASE"/>
    <property type="match status" value="1"/>
</dbReference>